<feature type="chain" id="PRO_5041220654" description="Calmodulin binding protein-like N-terminal domain-containing protein" evidence="1">
    <location>
        <begin position="19"/>
        <end position="644"/>
    </location>
</feature>
<dbReference type="GO" id="GO:0005516">
    <property type="term" value="F:calmodulin binding"/>
    <property type="evidence" value="ECO:0007669"/>
    <property type="project" value="InterPro"/>
</dbReference>
<dbReference type="GO" id="GO:0003700">
    <property type="term" value="F:DNA-binding transcription factor activity"/>
    <property type="evidence" value="ECO:0007669"/>
    <property type="project" value="TreeGrafter"/>
</dbReference>
<feature type="domain" description="Calmodulin binding protein-like N-terminal" evidence="2">
    <location>
        <begin position="56"/>
        <end position="210"/>
    </location>
</feature>
<dbReference type="InterPro" id="IPR012416">
    <property type="entry name" value="CBP60"/>
</dbReference>
<organism evidence="3 4">
    <name type="scientific">Centaurea solstitialis</name>
    <name type="common">yellow star-thistle</name>
    <dbReference type="NCBI Taxonomy" id="347529"/>
    <lineage>
        <taxon>Eukaryota</taxon>
        <taxon>Viridiplantae</taxon>
        <taxon>Streptophyta</taxon>
        <taxon>Embryophyta</taxon>
        <taxon>Tracheophyta</taxon>
        <taxon>Spermatophyta</taxon>
        <taxon>Magnoliopsida</taxon>
        <taxon>eudicotyledons</taxon>
        <taxon>Gunneridae</taxon>
        <taxon>Pentapetalae</taxon>
        <taxon>asterids</taxon>
        <taxon>campanulids</taxon>
        <taxon>Asterales</taxon>
        <taxon>Asteraceae</taxon>
        <taxon>Carduoideae</taxon>
        <taxon>Cardueae</taxon>
        <taxon>Centaureinae</taxon>
        <taxon>Centaurea</taxon>
    </lineage>
</organism>
<dbReference type="PANTHER" id="PTHR31713">
    <property type="entry name" value="OS02G0177800 PROTEIN"/>
    <property type="match status" value="1"/>
</dbReference>
<evidence type="ECO:0000313" key="4">
    <source>
        <dbReference type="Proteomes" id="UP001172457"/>
    </source>
</evidence>
<evidence type="ECO:0000313" key="3">
    <source>
        <dbReference type="EMBL" id="KAJ9568086.1"/>
    </source>
</evidence>
<proteinExistence type="predicted"/>
<sequence>MVMFVVATAAVLSYVCDGGSGDVCNDDGYRQQWFWLSSGEVYRVNEESMILASGSLKLMFLSKVTSPVFTGKKMKGEAGNSDDKYEPIKIVLVENGTNQPLINSTFPASLKVMVVLLPAEFGSSTIVDSGTWTSSEFKDSVITNWENKKDILRGDPFVDLKNGSGIVGEIWIKHDKKHLRKCRFRLGAMVVDSGHEIKEAITEPFEVQDRRNELTSKRRPVSLHDNIYGSSGKMWEDTVRHAKTSIIDKRCNLSESVGSTSRPEDNPSLVDHAGFVNGELYMPSGIIEVKFKTLFTLIIDGYNEPSASSNPTNLKLIFPDDVASPVFTRIPIGRKTTAGDGGNESIRVFLVNTQTNQLVTTGPAASATLSIVLLPADFDGSKEFQQNIITERGKKKNLLQGNPTVVLKDGIGTVGEIHIKHDSKPLKNDRFRLGAMVVGCADRDVVIQEAVSGPFEVKDRRNTPKALRRLLPTDKLCCLKSIGKKSPVLGCMKKKGVLTVSDFIAMLDSDPQGLQKHNGYGSVGSISQQQSTNMSVFYDGNPCYKPMPCHENNISVQDYEENGLVLLPEEVLCFEPFLEDRIGDATTRVSDGGEVKVFLAKKRWKKVRATLWFSLLSCLKAGFGTVGSTLATCAGLKVGATLDG</sequence>
<dbReference type="GO" id="GO:0080142">
    <property type="term" value="P:regulation of salicylic acid biosynthetic process"/>
    <property type="evidence" value="ECO:0007669"/>
    <property type="project" value="TreeGrafter"/>
</dbReference>
<evidence type="ECO:0000256" key="1">
    <source>
        <dbReference type="SAM" id="SignalP"/>
    </source>
</evidence>
<feature type="domain" description="Calmodulin binding protein-like N-terminal" evidence="2">
    <location>
        <begin position="314"/>
        <end position="460"/>
    </location>
</feature>
<dbReference type="Pfam" id="PF07887">
    <property type="entry name" value="Calmodulin_bind"/>
    <property type="match status" value="2"/>
</dbReference>
<dbReference type="AlphaFoldDB" id="A0AA38WVV2"/>
<keyword evidence="1" id="KW-0732">Signal</keyword>
<name>A0AA38WVV2_9ASTR</name>
<protein>
    <recommendedName>
        <fullName evidence="2">Calmodulin binding protein-like N-terminal domain-containing protein</fullName>
    </recommendedName>
</protein>
<dbReference type="GO" id="GO:0005634">
    <property type="term" value="C:nucleus"/>
    <property type="evidence" value="ECO:0007669"/>
    <property type="project" value="TreeGrafter"/>
</dbReference>
<dbReference type="GO" id="GO:0043565">
    <property type="term" value="F:sequence-specific DNA binding"/>
    <property type="evidence" value="ECO:0007669"/>
    <property type="project" value="TreeGrafter"/>
</dbReference>
<dbReference type="InterPro" id="IPR046831">
    <property type="entry name" value="Calmodulin_bind_N"/>
</dbReference>
<dbReference type="EMBL" id="JARYMX010000001">
    <property type="protein sequence ID" value="KAJ9568086.1"/>
    <property type="molecule type" value="Genomic_DNA"/>
</dbReference>
<dbReference type="Proteomes" id="UP001172457">
    <property type="component" value="Chromosome 1"/>
</dbReference>
<feature type="signal peptide" evidence="1">
    <location>
        <begin position="1"/>
        <end position="18"/>
    </location>
</feature>
<accession>A0AA38WVV2</accession>
<dbReference type="PANTHER" id="PTHR31713:SF64">
    <property type="entry name" value="CALMODULIN-BINDING PROTEIN60"/>
    <property type="match status" value="1"/>
</dbReference>
<comment type="caution">
    <text evidence="3">The sequence shown here is derived from an EMBL/GenBank/DDBJ whole genome shotgun (WGS) entry which is preliminary data.</text>
</comment>
<gene>
    <name evidence="3" type="ORF">OSB04_004052</name>
</gene>
<reference evidence="3" key="1">
    <citation type="submission" date="2023-03" db="EMBL/GenBank/DDBJ databases">
        <title>Chromosome-scale reference genome and RAD-based genetic map of yellow starthistle (Centaurea solstitialis) reveal putative structural variation and QTLs associated with invader traits.</title>
        <authorList>
            <person name="Reatini B."/>
            <person name="Cang F.A."/>
            <person name="Jiang Q."/>
            <person name="Mckibben M.T.W."/>
            <person name="Barker M.S."/>
            <person name="Rieseberg L.H."/>
            <person name="Dlugosch K.M."/>
        </authorList>
    </citation>
    <scope>NUCLEOTIDE SEQUENCE</scope>
    <source>
        <strain evidence="3">CAN-66</strain>
        <tissue evidence="3">Leaf</tissue>
    </source>
</reference>
<evidence type="ECO:0000259" key="2">
    <source>
        <dbReference type="Pfam" id="PF07887"/>
    </source>
</evidence>
<keyword evidence="4" id="KW-1185">Reference proteome</keyword>